<name>A0A1E3AE42_9FIRM</name>
<organism evidence="3 5">
    <name type="scientific">Eisenbergiella tayi</name>
    <dbReference type="NCBI Taxonomy" id="1432052"/>
    <lineage>
        <taxon>Bacteria</taxon>
        <taxon>Bacillati</taxon>
        <taxon>Bacillota</taxon>
        <taxon>Clostridia</taxon>
        <taxon>Lachnospirales</taxon>
        <taxon>Lachnospiraceae</taxon>
        <taxon>Eisenbergiella</taxon>
    </lineage>
</organism>
<dbReference type="PATRIC" id="fig|1432052.4.peg.3040"/>
<evidence type="ECO:0000313" key="5">
    <source>
        <dbReference type="Proteomes" id="UP000094067"/>
    </source>
</evidence>
<accession>A0A1E3AE42</accession>
<dbReference type="PANTHER" id="PTHR36435:SF1">
    <property type="entry name" value="CAAX AMINO TERMINAL PROTEASE FAMILY PROTEIN"/>
    <property type="match status" value="1"/>
</dbReference>
<dbReference type="AlphaFoldDB" id="A0A1E3AE42"/>
<dbReference type="EMBL" id="MCGH01000002">
    <property type="protein sequence ID" value="ODM06837.1"/>
    <property type="molecule type" value="Genomic_DNA"/>
</dbReference>
<reference evidence="3 5" key="1">
    <citation type="submission" date="2016-07" db="EMBL/GenBank/DDBJ databases">
        <title>Characterization of isolates of Eisenbergiella tayi derived from blood cultures, using whole genome sequencing.</title>
        <authorList>
            <person name="Burdz T."/>
            <person name="Wiebe D."/>
            <person name="Huynh C."/>
            <person name="Bernard K."/>
        </authorList>
    </citation>
    <scope>NUCLEOTIDE SEQUENCE [LARGE SCALE GENOMIC DNA]</scope>
    <source>
        <strain evidence="3 5">NML 110608</strain>
    </source>
</reference>
<evidence type="ECO:0000259" key="2">
    <source>
        <dbReference type="Pfam" id="PF02517"/>
    </source>
</evidence>
<keyword evidence="1" id="KW-1133">Transmembrane helix</keyword>
<evidence type="ECO:0000313" key="6">
    <source>
        <dbReference type="Proteomes" id="UP000094869"/>
    </source>
</evidence>
<feature type="transmembrane region" description="Helical" evidence="1">
    <location>
        <begin position="216"/>
        <end position="239"/>
    </location>
</feature>
<feature type="transmembrane region" description="Helical" evidence="1">
    <location>
        <begin position="191"/>
        <end position="210"/>
    </location>
</feature>
<dbReference type="Pfam" id="PF02517">
    <property type="entry name" value="Rce1-like"/>
    <property type="match status" value="1"/>
</dbReference>
<keyword evidence="1" id="KW-0472">Membrane</keyword>
<dbReference type="Proteomes" id="UP000094869">
    <property type="component" value="Unassembled WGS sequence"/>
</dbReference>
<dbReference type="PANTHER" id="PTHR36435">
    <property type="entry name" value="SLR1288 PROTEIN"/>
    <property type="match status" value="1"/>
</dbReference>
<feature type="transmembrane region" description="Helical" evidence="1">
    <location>
        <begin position="6"/>
        <end position="27"/>
    </location>
</feature>
<protein>
    <submittedName>
        <fullName evidence="3">CAAX amino terminal protease self-immunity</fullName>
    </submittedName>
</protein>
<keyword evidence="6" id="KW-1185">Reference proteome</keyword>
<comment type="caution">
    <text evidence="3">The sequence shown here is derived from an EMBL/GenBank/DDBJ whole genome shotgun (WGS) entry which is preliminary data.</text>
</comment>
<proteinExistence type="predicted"/>
<dbReference type="GO" id="GO:0004175">
    <property type="term" value="F:endopeptidase activity"/>
    <property type="evidence" value="ECO:0007669"/>
    <property type="project" value="UniProtKB-ARBA"/>
</dbReference>
<feature type="transmembrane region" description="Helical" evidence="1">
    <location>
        <begin position="151"/>
        <end position="184"/>
    </location>
</feature>
<keyword evidence="3" id="KW-0645">Protease</keyword>
<dbReference type="InterPro" id="IPR052710">
    <property type="entry name" value="CAAX_protease"/>
</dbReference>
<dbReference type="Proteomes" id="UP000094067">
    <property type="component" value="Unassembled WGS sequence"/>
</dbReference>
<dbReference type="GO" id="GO:0006508">
    <property type="term" value="P:proteolysis"/>
    <property type="evidence" value="ECO:0007669"/>
    <property type="project" value="UniProtKB-KW"/>
</dbReference>
<dbReference type="GO" id="GO:0080120">
    <property type="term" value="P:CAAX-box protein maturation"/>
    <property type="evidence" value="ECO:0007669"/>
    <property type="project" value="UniProtKB-ARBA"/>
</dbReference>
<feature type="transmembrane region" description="Helical" evidence="1">
    <location>
        <begin position="76"/>
        <end position="98"/>
    </location>
</feature>
<reference evidence="4 6" key="2">
    <citation type="submission" date="2016-08" db="EMBL/GenBank/DDBJ databases">
        <title>Characterization of Isolates of Eisenbergiella tayi Derived from Blood Cultures, Using Whole Genome Sequencing.</title>
        <authorList>
            <person name="Bernier A.-M."/>
            <person name="Burdz T."/>
            <person name="Wiebe D."/>
            <person name="Bernard K."/>
        </authorList>
    </citation>
    <scope>NUCLEOTIDE SEQUENCE [LARGE SCALE GENOMIC DNA]</scope>
    <source>
        <strain evidence="4 6">NML120146</strain>
    </source>
</reference>
<gene>
    <name evidence="3" type="ORF">BEI61_02727</name>
    <name evidence="4" type="ORF">BEI63_30320</name>
</gene>
<keyword evidence="1" id="KW-0812">Transmembrane</keyword>
<dbReference type="EMBL" id="MEHD01000054">
    <property type="protein sequence ID" value="ODR45041.1"/>
    <property type="molecule type" value="Genomic_DNA"/>
</dbReference>
<evidence type="ECO:0000313" key="3">
    <source>
        <dbReference type="EMBL" id="ODM06837.1"/>
    </source>
</evidence>
<dbReference type="InterPro" id="IPR003675">
    <property type="entry name" value="Rce1/LyrA-like_dom"/>
</dbReference>
<keyword evidence="3" id="KW-0378">Hydrolase</keyword>
<sequence>MRGWKLGWKVLWPVLWYLGVMGAAALLCPRRFSVLEVAGVAAGAAAVTLLLGGRLYRGRDFWENLRSGGKALGYGWLLIPAGIAVCIMLNGLLILLGLESTSGMYDGRAEMIYASRMWEQLLISCVLIPFAEELVFRELGFGRLRKECGPALAAGITAVLFGIYHLQLVQGLYAVCLGLLLAAAYEKCGGLGAAFLVHAVSNLTAVVLSLEGEKSWLWGKSLFVVSATLISGLILILCVRKMLKTEGTETKTLLQ</sequence>
<feature type="domain" description="CAAX prenyl protease 2/Lysostaphin resistance protein A-like" evidence="2">
    <location>
        <begin position="119"/>
        <end position="203"/>
    </location>
</feature>
<dbReference type="RefSeq" id="WP_069152642.1">
    <property type="nucleotide sequence ID" value="NZ_DBFYTW010000197.1"/>
</dbReference>
<feature type="transmembrane region" description="Helical" evidence="1">
    <location>
        <begin position="34"/>
        <end position="56"/>
    </location>
</feature>
<evidence type="ECO:0000313" key="4">
    <source>
        <dbReference type="EMBL" id="ODR45041.1"/>
    </source>
</evidence>
<evidence type="ECO:0000256" key="1">
    <source>
        <dbReference type="SAM" id="Phobius"/>
    </source>
</evidence>